<dbReference type="Gene3D" id="2.30.29.30">
    <property type="entry name" value="Pleckstrin-homology domain (PH domain)/Phosphotyrosine-binding domain (PTB)"/>
    <property type="match status" value="1"/>
</dbReference>
<dbReference type="InterPro" id="IPR000980">
    <property type="entry name" value="SH2"/>
</dbReference>
<evidence type="ECO:0000259" key="5">
    <source>
        <dbReference type="PROSITE" id="PS50003"/>
    </source>
</evidence>
<dbReference type="RefSeq" id="XP_055894487.1">
    <property type="nucleotide sequence ID" value="XM_056038512.1"/>
</dbReference>
<organism evidence="6 7">
    <name type="scientific">Biomphalaria glabrata</name>
    <name type="common">Bloodfluke planorb</name>
    <name type="synonym">Freshwater snail</name>
    <dbReference type="NCBI Taxonomy" id="6526"/>
    <lineage>
        <taxon>Eukaryota</taxon>
        <taxon>Metazoa</taxon>
        <taxon>Spiralia</taxon>
        <taxon>Lophotrochozoa</taxon>
        <taxon>Mollusca</taxon>
        <taxon>Gastropoda</taxon>
        <taxon>Heterobranchia</taxon>
        <taxon>Euthyneura</taxon>
        <taxon>Panpulmonata</taxon>
        <taxon>Hygrophila</taxon>
        <taxon>Lymnaeoidea</taxon>
        <taxon>Planorbidae</taxon>
        <taxon>Biomphalaria</taxon>
    </lineage>
</organism>
<dbReference type="PROSITE" id="PS50003">
    <property type="entry name" value="PH_DOMAIN"/>
    <property type="match status" value="1"/>
</dbReference>
<evidence type="ECO:0000259" key="4">
    <source>
        <dbReference type="PROSITE" id="PS50001"/>
    </source>
</evidence>
<dbReference type="PANTHER" id="PTHR15126:SF4">
    <property type="entry name" value="SH3 DOMAIN-BINDING PROTEIN 2"/>
    <property type="match status" value="1"/>
</dbReference>
<dbReference type="InterPro" id="IPR035848">
    <property type="entry name" value="SH3BP2"/>
</dbReference>
<dbReference type="Proteomes" id="UP001165740">
    <property type="component" value="Chromosome 8"/>
</dbReference>
<dbReference type="Gene3D" id="3.30.505.10">
    <property type="entry name" value="SH2 domain"/>
    <property type="match status" value="1"/>
</dbReference>
<evidence type="ECO:0000256" key="3">
    <source>
        <dbReference type="SAM" id="MobiDB-lite"/>
    </source>
</evidence>
<feature type="domain" description="PH" evidence="5">
    <location>
        <begin position="42"/>
        <end position="144"/>
    </location>
</feature>
<feature type="compositionally biased region" description="Polar residues" evidence="3">
    <location>
        <begin position="361"/>
        <end position="380"/>
    </location>
</feature>
<keyword evidence="1 2" id="KW-0727">SH2 domain</keyword>
<proteinExistence type="predicted"/>
<dbReference type="GO" id="GO:0017124">
    <property type="term" value="F:SH3 domain binding"/>
    <property type="evidence" value="ECO:0007669"/>
    <property type="project" value="TreeGrafter"/>
</dbReference>
<feature type="region of interest" description="Disordered" evidence="3">
    <location>
        <begin position="246"/>
        <end position="266"/>
    </location>
</feature>
<dbReference type="RefSeq" id="XP_055894486.1">
    <property type="nucleotide sequence ID" value="XM_056038511.1"/>
</dbReference>
<feature type="compositionally biased region" description="Acidic residues" evidence="3">
    <location>
        <begin position="187"/>
        <end position="197"/>
    </location>
</feature>
<dbReference type="SMART" id="SM00233">
    <property type="entry name" value="PH"/>
    <property type="match status" value="1"/>
</dbReference>
<dbReference type="SUPFAM" id="SSF55550">
    <property type="entry name" value="SH2 domain"/>
    <property type="match status" value="1"/>
</dbReference>
<evidence type="ECO:0000256" key="1">
    <source>
        <dbReference type="ARBA" id="ARBA00022999"/>
    </source>
</evidence>
<evidence type="ECO:0000313" key="7">
    <source>
        <dbReference type="RefSeq" id="XP_055894486.1"/>
    </source>
</evidence>
<dbReference type="GO" id="GO:0007165">
    <property type="term" value="P:signal transduction"/>
    <property type="evidence" value="ECO:0007669"/>
    <property type="project" value="InterPro"/>
</dbReference>
<dbReference type="AlphaFoldDB" id="A0A9W3B4Z1"/>
<dbReference type="OrthoDB" id="6116659at2759"/>
<dbReference type="PANTHER" id="PTHR15126">
    <property type="entry name" value="SH3-BINDING"/>
    <property type="match status" value="1"/>
</dbReference>
<protein>
    <submittedName>
        <fullName evidence="7 8">SH3 domain-binding protein 2-like isoform X1</fullName>
    </submittedName>
</protein>
<dbReference type="InterPro" id="IPR011993">
    <property type="entry name" value="PH-like_dom_sf"/>
</dbReference>
<dbReference type="Pfam" id="PF00169">
    <property type="entry name" value="PH"/>
    <property type="match status" value="1"/>
</dbReference>
<dbReference type="SUPFAM" id="SSF50729">
    <property type="entry name" value="PH domain-like"/>
    <property type="match status" value="1"/>
</dbReference>
<accession>A0A9W3B4Z1</accession>
<gene>
    <name evidence="7 8" type="primary">LOC106060823</name>
</gene>
<feature type="region of interest" description="Disordered" evidence="3">
    <location>
        <begin position="348"/>
        <end position="385"/>
    </location>
</feature>
<reference evidence="7 8" key="1">
    <citation type="submission" date="2025-04" db="UniProtKB">
        <authorList>
            <consortium name="RefSeq"/>
        </authorList>
    </citation>
    <scope>IDENTIFICATION</scope>
</reference>
<feature type="region of interest" description="Disordered" evidence="3">
    <location>
        <begin position="177"/>
        <end position="200"/>
    </location>
</feature>
<keyword evidence="6" id="KW-1185">Reference proteome</keyword>
<dbReference type="InterPro" id="IPR036860">
    <property type="entry name" value="SH2_dom_sf"/>
</dbReference>
<dbReference type="InterPro" id="IPR001849">
    <property type="entry name" value="PH_domain"/>
</dbReference>
<dbReference type="PROSITE" id="PS50001">
    <property type="entry name" value="SH2"/>
    <property type="match status" value="1"/>
</dbReference>
<evidence type="ECO:0000256" key="2">
    <source>
        <dbReference type="PROSITE-ProRule" id="PRU00191"/>
    </source>
</evidence>
<evidence type="ECO:0000313" key="8">
    <source>
        <dbReference type="RefSeq" id="XP_055894487.1"/>
    </source>
</evidence>
<sequence>MAAIHKKLKEIKFDIISMTSFVTLKVSDAGISAQDIISLPNAQIKHGIIRRKNPTITFGKWPHRFIVLLRDSLYVYHDEKSKSQSQSVSLRGYNRVKRVTSKKHDWCFALLPEQNEASLKPEKFACVSDAERREWMIAIRAQLYIANNLDIVPHRPHSFSDEDEYLKIEESIYDSRSREQDMISSTSEEESSSDSDMEEKFPVFRKSTRSYSSPEALKAEEIGKLRMLAKSTKRQESVDALRTLDSVKEEDESGKKRGGSTKIMRIPSVPPRYSEVVEPVKKTETAQDPDYMNLTKMKEHLDTSDGDPMKAPWLYDVPPEHPPPPPFHCQKLRPSMSQDSKFYQTPPTDIFPPIPRKHPIKSTNSSEDSGIRCSGSSTEEAQQEDDLYVLPQGDERLSLEALCTVEDTSSDRDHIICQLQAKQLSGTYLIRRSRQNPDEKVLAYLTKNLHVKEFKIYSQGEKVFLKSDRLFDNIEDLLKHYTSVSTLPTTECYLKQGYHTVH</sequence>
<name>A0A9W3B4Z1_BIOGL</name>
<dbReference type="Pfam" id="PF00017">
    <property type="entry name" value="SH2"/>
    <property type="match status" value="1"/>
</dbReference>
<evidence type="ECO:0000313" key="6">
    <source>
        <dbReference type="Proteomes" id="UP001165740"/>
    </source>
</evidence>
<feature type="domain" description="SH2" evidence="4">
    <location>
        <begin position="419"/>
        <end position="498"/>
    </location>
</feature>
<dbReference type="GeneID" id="106060823"/>